<evidence type="ECO:0000313" key="4">
    <source>
        <dbReference type="Proteomes" id="UP001196408"/>
    </source>
</evidence>
<keyword evidence="1" id="KW-1133">Transmembrane helix</keyword>
<gene>
    <name evidence="2" type="ORF">KSV97_01885</name>
    <name evidence="3" type="ORF">KSW06_01900</name>
</gene>
<organism evidence="2 4">
    <name type="scientific">Catenibacterium mitsuokai</name>
    <dbReference type="NCBI Taxonomy" id="100886"/>
    <lineage>
        <taxon>Bacteria</taxon>
        <taxon>Bacillati</taxon>
        <taxon>Bacillota</taxon>
        <taxon>Erysipelotrichia</taxon>
        <taxon>Erysipelotrichales</taxon>
        <taxon>Coprobacillaceae</taxon>
        <taxon>Catenibacterium</taxon>
    </lineage>
</organism>
<sequence>MEITIKNNKLNYEILKKNGQYFFPSSFVLIFKLVSLYYIVLILISIFRNRFKLWTIFIVPLAIIIVKILINYFARKLIDIYKELFNKEETSFDLVFLDNGIDVVEETQHYLTEYKSIKEVIDAGTLIVIQVKEDAPIYFEKKNATKDQYEEIRNIFEKNNILCNMKEL</sequence>
<keyword evidence="5" id="KW-1185">Reference proteome</keyword>
<feature type="transmembrane region" description="Helical" evidence="1">
    <location>
        <begin position="53"/>
        <end position="74"/>
    </location>
</feature>
<dbReference type="EMBL" id="JAHOEL010000007">
    <property type="protein sequence ID" value="MBV3392019.1"/>
    <property type="molecule type" value="Genomic_DNA"/>
</dbReference>
<evidence type="ECO:0008006" key="6">
    <source>
        <dbReference type="Google" id="ProtNLM"/>
    </source>
</evidence>
<accession>A0AAW4MPG0</accession>
<protein>
    <recommendedName>
        <fullName evidence="6">YcxB-like protein domain-containing protein</fullName>
    </recommendedName>
</protein>
<evidence type="ECO:0000313" key="3">
    <source>
        <dbReference type="EMBL" id="MBV3392019.1"/>
    </source>
</evidence>
<evidence type="ECO:0000313" key="2">
    <source>
        <dbReference type="EMBL" id="MBV3381993.1"/>
    </source>
</evidence>
<dbReference type="Proteomes" id="UP001196408">
    <property type="component" value="Unassembled WGS sequence"/>
</dbReference>
<evidence type="ECO:0000313" key="5">
    <source>
        <dbReference type="Proteomes" id="UP001197492"/>
    </source>
</evidence>
<dbReference type="EMBL" id="JAHOEF010000007">
    <property type="protein sequence ID" value="MBV3381993.1"/>
    <property type="molecule type" value="Genomic_DNA"/>
</dbReference>
<comment type="caution">
    <text evidence="2">The sequence shown here is derived from an EMBL/GenBank/DDBJ whole genome shotgun (WGS) entry which is preliminary data.</text>
</comment>
<name>A0AAW4MPG0_9FIRM</name>
<reference evidence="2 5" key="1">
    <citation type="submission" date="2021-06" db="EMBL/GenBank/DDBJ databases">
        <title>Collection of gut derived symbiotic bacterial strains cultured from healthy donors.</title>
        <authorList>
            <person name="Lin H."/>
            <person name="Littmann E."/>
            <person name="Pamer E.G."/>
        </authorList>
    </citation>
    <scope>NUCLEOTIDE SEQUENCE</scope>
    <source>
        <strain evidence="3 5">MSK.21.70</strain>
        <strain evidence="2">MSK.21.82</strain>
    </source>
</reference>
<keyword evidence="1" id="KW-0472">Membrane</keyword>
<keyword evidence="1" id="KW-0812">Transmembrane</keyword>
<evidence type="ECO:0000256" key="1">
    <source>
        <dbReference type="SAM" id="Phobius"/>
    </source>
</evidence>
<proteinExistence type="predicted"/>
<dbReference type="RefSeq" id="WP_217747057.1">
    <property type="nucleotide sequence ID" value="NZ_JAHOEB010000007.1"/>
</dbReference>
<dbReference type="AlphaFoldDB" id="A0AAW4MPG0"/>
<feature type="transmembrane region" description="Helical" evidence="1">
    <location>
        <begin position="21"/>
        <end position="47"/>
    </location>
</feature>
<dbReference type="Proteomes" id="UP001197492">
    <property type="component" value="Unassembled WGS sequence"/>
</dbReference>